<gene>
    <name evidence="1" type="ORF">LF1_56210</name>
</gene>
<name>A0A5B1CBN6_9BACT</name>
<accession>A0A5B1CBN6</accession>
<proteinExistence type="predicted"/>
<comment type="caution">
    <text evidence="1">The sequence shown here is derived from an EMBL/GenBank/DDBJ whole genome shotgun (WGS) entry which is preliminary data.</text>
</comment>
<organism evidence="1 2">
    <name type="scientific">Rubripirellula obstinata</name>
    <dbReference type="NCBI Taxonomy" id="406547"/>
    <lineage>
        <taxon>Bacteria</taxon>
        <taxon>Pseudomonadati</taxon>
        <taxon>Planctomycetota</taxon>
        <taxon>Planctomycetia</taxon>
        <taxon>Pirellulales</taxon>
        <taxon>Pirellulaceae</taxon>
        <taxon>Rubripirellula</taxon>
    </lineage>
</organism>
<dbReference type="RefSeq" id="WP_068266957.1">
    <property type="nucleotide sequence ID" value="NZ_LWSK01000141.1"/>
</dbReference>
<evidence type="ECO:0000313" key="2">
    <source>
        <dbReference type="Proteomes" id="UP000322699"/>
    </source>
</evidence>
<dbReference type="AlphaFoldDB" id="A0A5B1CBN6"/>
<keyword evidence="2" id="KW-1185">Reference proteome</keyword>
<reference evidence="1 2" key="1">
    <citation type="submission" date="2019-08" db="EMBL/GenBank/DDBJ databases">
        <title>Deep-cultivation of Planctomycetes and their phenomic and genomic characterization uncovers novel biology.</title>
        <authorList>
            <person name="Wiegand S."/>
            <person name="Jogler M."/>
            <person name="Boedeker C."/>
            <person name="Pinto D."/>
            <person name="Vollmers J."/>
            <person name="Rivas-Marin E."/>
            <person name="Kohn T."/>
            <person name="Peeters S.H."/>
            <person name="Heuer A."/>
            <person name="Rast P."/>
            <person name="Oberbeckmann S."/>
            <person name="Bunk B."/>
            <person name="Jeske O."/>
            <person name="Meyerdierks A."/>
            <person name="Storesund J.E."/>
            <person name="Kallscheuer N."/>
            <person name="Luecker S."/>
            <person name="Lage O.M."/>
            <person name="Pohl T."/>
            <person name="Merkel B.J."/>
            <person name="Hornburger P."/>
            <person name="Mueller R.-W."/>
            <person name="Bruemmer F."/>
            <person name="Labrenz M."/>
            <person name="Spormann A.M."/>
            <person name="Op Den Camp H."/>
            <person name="Overmann J."/>
            <person name="Amann R."/>
            <person name="Jetten M.S.M."/>
            <person name="Mascher T."/>
            <person name="Medema M.H."/>
            <person name="Devos D.P."/>
            <person name="Kaster A.-K."/>
            <person name="Ovreas L."/>
            <person name="Rohde M."/>
            <person name="Galperin M.Y."/>
            <person name="Jogler C."/>
        </authorList>
    </citation>
    <scope>NUCLEOTIDE SEQUENCE [LARGE SCALE GENOMIC DNA]</scope>
    <source>
        <strain evidence="1 2">LF1</strain>
    </source>
</reference>
<evidence type="ECO:0000313" key="1">
    <source>
        <dbReference type="EMBL" id="KAA1257059.1"/>
    </source>
</evidence>
<sequence>MIPDSLLAAWFAFVFITEPIEHAAHHRLVKNSNAVHAGMTPLEVTTILGDPAAKYAKRGVIATWWLEGPRPKQWMYGTGFNLDYVVIPNFPWLNPLPLNLRIFDYADDDLVVDWTDDDLVTSVKRPNFELPEIAFGMLDASLFTRDVLRLFVFRTQPQDGG</sequence>
<dbReference type="Proteomes" id="UP000322699">
    <property type="component" value="Unassembled WGS sequence"/>
</dbReference>
<protein>
    <submittedName>
        <fullName evidence="1">Uncharacterized protein</fullName>
    </submittedName>
</protein>
<dbReference type="EMBL" id="VRLW01000005">
    <property type="protein sequence ID" value="KAA1257059.1"/>
    <property type="molecule type" value="Genomic_DNA"/>
</dbReference>